<protein>
    <submittedName>
        <fullName evidence="1">Uncharacterized protein</fullName>
    </submittedName>
</protein>
<dbReference type="Proteomes" id="UP001215280">
    <property type="component" value="Unassembled WGS sequence"/>
</dbReference>
<dbReference type="EMBL" id="JARJLG010000076">
    <property type="protein sequence ID" value="KAJ7751916.1"/>
    <property type="molecule type" value="Genomic_DNA"/>
</dbReference>
<name>A0AAD7NAR9_9AGAR</name>
<dbReference type="PANTHER" id="PTHR34561">
    <property type="entry name" value="NADH DEHYDROGENASE [UBIQUINONE] 1 ALPHA SUBCOMPLEX ASSEMBLY FACTOR 8"/>
    <property type="match status" value="1"/>
</dbReference>
<dbReference type="GO" id="GO:0032981">
    <property type="term" value="P:mitochondrial respiratory chain complex I assembly"/>
    <property type="evidence" value="ECO:0007669"/>
    <property type="project" value="InterPro"/>
</dbReference>
<comment type="caution">
    <text evidence="1">The sequence shown here is derived from an EMBL/GenBank/DDBJ whole genome shotgun (WGS) entry which is preliminary data.</text>
</comment>
<evidence type="ECO:0000313" key="2">
    <source>
        <dbReference type="Proteomes" id="UP001215280"/>
    </source>
</evidence>
<proteinExistence type="predicted"/>
<dbReference type="AlphaFoldDB" id="A0AAD7NAR9"/>
<evidence type="ECO:0000313" key="1">
    <source>
        <dbReference type="EMBL" id="KAJ7751916.1"/>
    </source>
</evidence>
<reference evidence="1" key="1">
    <citation type="submission" date="2023-03" db="EMBL/GenBank/DDBJ databases">
        <title>Massive genome expansion in bonnet fungi (Mycena s.s.) driven by repeated elements and novel gene families across ecological guilds.</title>
        <authorList>
            <consortium name="Lawrence Berkeley National Laboratory"/>
            <person name="Harder C.B."/>
            <person name="Miyauchi S."/>
            <person name="Viragh M."/>
            <person name="Kuo A."/>
            <person name="Thoen E."/>
            <person name="Andreopoulos B."/>
            <person name="Lu D."/>
            <person name="Skrede I."/>
            <person name="Drula E."/>
            <person name="Henrissat B."/>
            <person name="Morin E."/>
            <person name="Kohler A."/>
            <person name="Barry K."/>
            <person name="LaButti K."/>
            <person name="Morin E."/>
            <person name="Salamov A."/>
            <person name="Lipzen A."/>
            <person name="Mereny Z."/>
            <person name="Hegedus B."/>
            <person name="Baldrian P."/>
            <person name="Stursova M."/>
            <person name="Weitz H."/>
            <person name="Taylor A."/>
            <person name="Grigoriev I.V."/>
            <person name="Nagy L.G."/>
            <person name="Martin F."/>
            <person name="Kauserud H."/>
        </authorList>
    </citation>
    <scope>NUCLEOTIDE SEQUENCE</scope>
    <source>
        <strain evidence="1">CBHHK188m</strain>
    </source>
</reference>
<accession>A0AAD7NAR9</accession>
<dbReference type="GO" id="GO:0005739">
    <property type="term" value="C:mitochondrion"/>
    <property type="evidence" value="ECO:0007669"/>
    <property type="project" value="InterPro"/>
</dbReference>
<gene>
    <name evidence="1" type="ORF">DFH07DRAFT_1061773</name>
</gene>
<keyword evidence="2" id="KW-1185">Reference proteome</keyword>
<sequence>MNSTTTTKTPLGRLALHSTATCSAQATAYGKCILATYTDVTKDVCKEDFAKFAKCLREAKVVTPAWWNASLTVLCHRASQIPNGRDLCVLEVTVLLG</sequence>
<organism evidence="1 2">
    <name type="scientific">Mycena maculata</name>
    <dbReference type="NCBI Taxonomy" id="230809"/>
    <lineage>
        <taxon>Eukaryota</taxon>
        <taxon>Fungi</taxon>
        <taxon>Dikarya</taxon>
        <taxon>Basidiomycota</taxon>
        <taxon>Agaricomycotina</taxon>
        <taxon>Agaricomycetes</taxon>
        <taxon>Agaricomycetidae</taxon>
        <taxon>Agaricales</taxon>
        <taxon>Marasmiineae</taxon>
        <taxon>Mycenaceae</taxon>
        <taxon>Mycena</taxon>
    </lineage>
</organism>
<dbReference type="PANTHER" id="PTHR34561:SF1">
    <property type="entry name" value="NADH DEHYDROGENASE [UBIQUINONE] 1 ALPHA SUBCOMPLEX ASSEMBLY FACTOR 8"/>
    <property type="match status" value="1"/>
</dbReference>
<dbReference type="InterPro" id="IPR034595">
    <property type="entry name" value="NDUFAF8"/>
</dbReference>